<comment type="caution">
    <text evidence="2">The sequence shown here is derived from an EMBL/GenBank/DDBJ whole genome shotgun (WGS) entry which is preliminary data.</text>
</comment>
<organism evidence="2 3">
    <name type="scientific">Pieris brassicae</name>
    <name type="common">White butterfly</name>
    <name type="synonym">Large white butterfly</name>
    <dbReference type="NCBI Taxonomy" id="7116"/>
    <lineage>
        <taxon>Eukaryota</taxon>
        <taxon>Metazoa</taxon>
        <taxon>Ecdysozoa</taxon>
        <taxon>Arthropoda</taxon>
        <taxon>Hexapoda</taxon>
        <taxon>Insecta</taxon>
        <taxon>Pterygota</taxon>
        <taxon>Neoptera</taxon>
        <taxon>Endopterygota</taxon>
        <taxon>Lepidoptera</taxon>
        <taxon>Glossata</taxon>
        <taxon>Ditrysia</taxon>
        <taxon>Papilionoidea</taxon>
        <taxon>Pieridae</taxon>
        <taxon>Pierinae</taxon>
        <taxon>Pieris</taxon>
    </lineage>
</organism>
<evidence type="ECO:0000313" key="2">
    <source>
        <dbReference type="EMBL" id="CAH3874588.1"/>
    </source>
</evidence>
<feature type="region of interest" description="Disordered" evidence="1">
    <location>
        <begin position="50"/>
        <end position="81"/>
    </location>
</feature>
<feature type="compositionally biased region" description="Polar residues" evidence="1">
    <location>
        <begin position="60"/>
        <end position="73"/>
    </location>
</feature>
<accession>A0A9P0SP13</accession>
<gene>
    <name evidence="2" type="ORF">PIBRA_LOCUS597</name>
</gene>
<dbReference type="Proteomes" id="UP001152562">
    <property type="component" value="Unassembled WGS sequence"/>
</dbReference>
<sequence length="81" mass="8962">MSTPNIPILAEALRRVPSKRGVATKGVFLAENAHTCVFLGLNWTRFSLPQSETPRKRVSTSDTSLFRHSSTTAREIPARPV</sequence>
<evidence type="ECO:0000313" key="3">
    <source>
        <dbReference type="Proteomes" id="UP001152562"/>
    </source>
</evidence>
<name>A0A9P0SP13_PIEBR</name>
<reference evidence="2" key="1">
    <citation type="submission" date="2022-05" db="EMBL/GenBank/DDBJ databases">
        <authorList>
            <person name="Okamura Y."/>
        </authorList>
    </citation>
    <scope>NUCLEOTIDE SEQUENCE</scope>
</reference>
<keyword evidence="3" id="KW-1185">Reference proteome</keyword>
<dbReference type="EMBL" id="CALOZG010000001">
    <property type="protein sequence ID" value="CAH3874588.1"/>
    <property type="molecule type" value="Genomic_DNA"/>
</dbReference>
<proteinExistence type="predicted"/>
<dbReference type="AlphaFoldDB" id="A0A9P0SP13"/>
<protein>
    <submittedName>
        <fullName evidence="2">Uncharacterized protein</fullName>
    </submittedName>
</protein>
<evidence type="ECO:0000256" key="1">
    <source>
        <dbReference type="SAM" id="MobiDB-lite"/>
    </source>
</evidence>